<dbReference type="AlphaFoldDB" id="A0A3D8Q7H0"/>
<evidence type="ECO:0000313" key="3">
    <source>
        <dbReference type="Proteomes" id="UP000256328"/>
    </source>
</evidence>
<name>A0A3D8Q7H0_9HELO</name>
<dbReference type="Proteomes" id="UP000256328">
    <property type="component" value="Unassembled WGS sequence"/>
</dbReference>
<accession>A0A3D8Q7H0</accession>
<comment type="caution">
    <text evidence="2">The sequence shown here is derived from an EMBL/GenBank/DDBJ whole genome shotgun (WGS) entry which is preliminary data.</text>
</comment>
<dbReference type="EMBL" id="PDLN01000022">
    <property type="protein sequence ID" value="RDW57772.1"/>
    <property type="molecule type" value="Genomic_DNA"/>
</dbReference>
<proteinExistence type="predicted"/>
<sequence>MVYTVLEGTNSTIGSDLVPASTTAALDTSVLNHVSSYADELGVELVTVNTSSVTMTQELILEIGFSAVDTWTTFSTKGALTSECVFATSYPIASDPSNTIPFYYTYYAVSSIAWNHTDPNRSIDGNFEQDPIALAALQSYIASIVGAQNCTATPEGGIAGLKVGVSLLTTPMTVYQTPAAVITSSTESPISATLSTTTSSALPAKSPTTTQTPATSIPVASSAEVKQTPTNTAGKSRPGGGSTSQGGGGSQETPASSPDGNGGQGGNSNTAGGSGTQSSAGSGVGDGETVVILPSSSGYVVGGNTVSAGGSAATIGGVTVTADSSGLIVYTTPTGAGVPSAVGKSSNVGAGNTETVLSGQGIAVRKSPVVIIGSQTYTASIIPGGVIVVAGQTLSSGGNVVVGGQTISLAPRGSAVVVGGSTTEVLSKSQTLPVSTLPGGGIVVAGQTLTNGGTVVVSGQTLSLAPGGSAVVIGGTTTEALGVPTTPAVVVGSQTYAVSTLPGGGIVVEGQTLSAGGNVVLGGQTVSLAPGGNTVVGAAAQRKESSVLQPAPVCLQPNTLAYPRKRGTA</sequence>
<feature type="region of interest" description="Disordered" evidence="1">
    <location>
        <begin position="194"/>
        <end position="289"/>
    </location>
</feature>
<evidence type="ECO:0000256" key="1">
    <source>
        <dbReference type="SAM" id="MobiDB-lite"/>
    </source>
</evidence>
<protein>
    <submittedName>
        <fullName evidence="2">Uncharacterized protein</fullName>
    </submittedName>
</protein>
<feature type="compositionally biased region" description="Gly residues" evidence="1">
    <location>
        <begin position="237"/>
        <end position="250"/>
    </location>
</feature>
<evidence type="ECO:0000313" key="2">
    <source>
        <dbReference type="EMBL" id="RDW57772.1"/>
    </source>
</evidence>
<feature type="compositionally biased region" description="Polar residues" evidence="1">
    <location>
        <begin position="211"/>
        <end position="234"/>
    </location>
</feature>
<dbReference type="OrthoDB" id="3642826at2759"/>
<feature type="compositionally biased region" description="Low complexity" evidence="1">
    <location>
        <begin position="194"/>
        <end position="210"/>
    </location>
</feature>
<keyword evidence="3" id="KW-1185">Reference proteome</keyword>
<feature type="compositionally biased region" description="Low complexity" evidence="1">
    <location>
        <begin position="267"/>
        <end position="281"/>
    </location>
</feature>
<organism evidence="2 3">
    <name type="scientific">Coleophoma crateriformis</name>
    <dbReference type="NCBI Taxonomy" id="565419"/>
    <lineage>
        <taxon>Eukaryota</taxon>
        <taxon>Fungi</taxon>
        <taxon>Dikarya</taxon>
        <taxon>Ascomycota</taxon>
        <taxon>Pezizomycotina</taxon>
        <taxon>Leotiomycetes</taxon>
        <taxon>Helotiales</taxon>
        <taxon>Dermateaceae</taxon>
        <taxon>Coleophoma</taxon>
    </lineage>
</organism>
<reference evidence="2 3" key="1">
    <citation type="journal article" date="2018" name="IMA Fungus">
        <title>IMA Genome-F 9: Draft genome sequence of Annulohypoxylon stygium, Aspergillus mulundensis, Berkeleyomyces basicola (syn. Thielaviopsis basicola), Ceratocystis smalleyi, two Cercospora beticola strains, Coleophoma cylindrospora, Fusarium fracticaudum, Phialophora cf. hyalina, and Morchella septimelata.</title>
        <authorList>
            <person name="Wingfield B.D."/>
            <person name="Bills G.F."/>
            <person name="Dong Y."/>
            <person name="Huang W."/>
            <person name="Nel W.J."/>
            <person name="Swalarsk-Parry B.S."/>
            <person name="Vaghefi N."/>
            <person name="Wilken P.M."/>
            <person name="An Z."/>
            <person name="de Beer Z.W."/>
            <person name="De Vos L."/>
            <person name="Chen L."/>
            <person name="Duong T.A."/>
            <person name="Gao Y."/>
            <person name="Hammerbacher A."/>
            <person name="Kikkert J.R."/>
            <person name="Li Y."/>
            <person name="Li H."/>
            <person name="Li K."/>
            <person name="Li Q."/>
            <person name="Liu X."/>
            <person name="Ma X."/>
            <person name="Naidoo K."/>
            <person name="Pethybridge S.J."/>
            <person name="Sun J."/>
            <person name="Steenkamp E.T."/>
            <person name="van der Nest M.A."/>
            <person name="van Wyk S."/>
            <person name="Wingfield M.J."/>
            <person name="Xiong C."/>
            <person name="Yue Q."/>
            <person name="Zhang X."/>
        </authorList>
    </citation>
    <scope>NUCLEOTIDE SEQUENCE [LARGE SCALE GENOMIC DNA]</scope>
    <source>
        <strain evidence="2 3">BP5796</strain>
    </source>
</reference>
<gene>
    <name evidence="2" type="ORF">BP5796_12573</name>
</gene>